<dbReference type="OrthoDB" id="7065952at2"/>
<proteinExistence type="predicted"/>
<evidence type="ECO:0000313" key="3">
    <source>
        <dbReference type="Proteomes" id="UP000293465"/>
    </source>
</evidence>
<protein>
    <recommendedName>
        <fullName evidence="4">DUF4231 domain-containing protein</fullName>
    </recommendedName>
</protein>
<keyword evidence="1" id="KW-1133">Transmembrane helix</keyword>
<accession>A0A4Q5K8G3</accession>
<dbReference type="EMBL" id="SEZJ01000026">
    <property type="protein sequence ID" value="RYU42114.1"/>
    <property type="molecule type" value="Genomic_DNA"/>
</dbReference>
<feature type="transmembrane region" description="Helical" evidence="1">
    <location>
        <begin position="36"/>
        <end position="57"/>
    </location>
</feature>
<dbReference type="AlphaFoldDB" id="A0A4Q5K8G3"/>
<keyword evidence="1" id="KW-0472">Membrane</keyword>
<sequence length="155" mass="17879">MEIKELASLTEVEEQIKARIKDFNSRRHELKNYKNSLTICQAILSSITTVVIAINAKLMLDELAFIAIFISTISSLAGLFLSKFMFHERLTSQINTICSLRELNATIQIRKKMELDDPNLYQIKLEDVGDYFNQLQIILNVANNDWQKLAKDKKK</sequence>
<evidence type="ECO:0000313" key="2">
    <source>
        <dbReference type="EMBL" id="RYU42114.1"/>
    </source>
</evidence>
<reference evidence="2 3" key="1">
    <citation type="submission" date="2019-02" db="EMBL/GenBank/DDBJ databases">
        <title>Genome sequences of Aliivibrio finisterrensis strains from farmed Atlantic salmon.</title>
        <authorList>
            <person name="Bowman J.P."/>
        </authorList>
    </citation>
    <scope>NUCLEOTIDE SEQUENCE [LARGE SCALE GENOMIC DNA]</scope>
    <source>
        <strain evidence="2 3">A32</strain>
    </source>
</reference>
<dbReference type="Proteomes" id="UP000293465">
    <property type="component" value="Unassembled WGS sequence"/>
</dbReference>
<organism evidence="2 3">
    <name type="scientific">Aliivibrio finisterrensis</name>
    <dbReference type="NCBI Taxonomy" id="511998"/>
    <lineage>
        <taxon>Bacteria</taxon>
        <taxon>Pseudomonadati</taxon>
        <taxon>Pseudomonadota</taxon>
        <taxon>Gammaproteobacteria</taxon>
        <taxon>Vibrionales</taxon>
        <taxon>Vibrionaceae</taxon>
        <taxon>Aliivibrio</taxon>
    </lineage>
</organism>
<dbReference type="RefSeq" id="WP_130088308.1">
    <property type="nucleotide sequence ID" value="NZ_SEZJ01000026.1"/>
</dbReference>
<name>A0A4Q5K8G3_9GAMM</name>
<comment type="caution">
    <text evidence="2">The sequence shown here is derived from an EMBL/GenBank/DDBJ whole genome shotgun (WGS) entry which is preliminary data.</text>
</comment>
<gene>
    <name evidence="2" type="ORF">ERW49_18220</name>
</gene>
<keyword evidence="1" id="KW-0812">Transmembrane</keyword>
<evidence type="ECO:0008006" key="4">
    <source>
        <dbReference type="Google" id="ProtNLM"/>
    </source>
</evidence>
<evidence type="ECO:0000256" key="1">
    <source>
        <dbReference type="SAM" id="Phobius"/>
    </source>
</evidence>
<feature type="transmembrane region" description="Helical" evidence="1">
    <location>
        <begin position="63"/>
        <end position="81"/>
    </location>
</feature>
<dbReference type="GeneID" id="56277009"/>